<accession>A0A562ZNJ1</accession>
<gene>
    <name evidence="3" type="ORF">FN976_17415</name>
</gene>
<feature type="transmembrane region" description="Helical" evidence="1">
    <location>
        <begin position="84"/>
        <end position="102"/>
    </location>
</feature>
<feature type="transmembrane region" description="Helical" evidence="1">
    <location>
        <begin position="62"/>
        <end position="78"/>
    </location>
</feature>
<dbReference type="Pfam" id="PF07786">
    <property type="entry name" value="HGSNAT_cat"/>
    <property type="match status" value="1"/>
</dbReference>
<protein>
    <submittedName>
        <fullName evidence="3">DUF1624 domain-containing protein</fullName>
    </submittedName>
</protein>
<keyword evidence="1" id="KW-0472">Membrane</keyword>
<dbReference type="RefSeq" id="WP_145894358.1">
    <property type="nucleotide sequence ID" value="NZ_VOBQ01000013.1"/>
</dbReference>
<comment type="caution">
    <text evidence="3">The sequence shown here is derived from an EMBL/GenBank/DDBJ whole genome shotgun (WGS) entry which is preliminary data.</text>
</comment>
<organism evidence="3 4">
    <name type="scientific">Caenimonas sedimenti</name>
    <dbReference type="NCBI Taxonomy" id="2596921"/>
    <lineage>
        <taxon>Bacteria</taxon>
        <taxon>Pseudomonadati</taxon>
        <taxon>Pseudomonadota</taxon>
        <taxon>Betaproteobacteria</taxon>
        <taxon>Burkholderiales</taxon>
        <taxon>Comamonadaceae</taxon>
        <taxon>Caenimonas</taxon>
    </lineage>
</organism>
<proteinExistence type="predicted"/>
<sequence length="222" mass="25390">MTVYHFCFDLNHYGWLRQDFYRDPFWTWQRTAIVSLFLFCAGLGQAVAVAQGQSWQRFWRRWAQVAACALLVTIASSFMFPHSFIYFGVLHGIALMLVIVRLTAHWGQWLWLAGALAIAAALSAPALHASWPGGSFLHERAWNWIGLVAHKPRTEDYVPLLPWLGVMWWGVAAGQWAFRHAPHGLQGPIPRAAAPLAWMGRWSLSWYMLHQPLLIGFLLLVR</sequence>
<keyword evidence="4" id="KW-1185">Reference proteome</keyword>
<dbReference type="EMBL" id="VOBQ01000013">
    <property type="protein sequence ID" value="TWO70162.1"/>
    <property type="molecule type" value="Genomic_DNA"/>
</dbReference>
<name>A0A562ZNJ1_9BURK</name>
<keyword evidence="1" id="KW-1133">Transmembrane helix</keyword>
<evidence type="ECO:0000313" key="3">
    <source>
        <dbReference type="EMBL" id="TWO70162.1"/>
    </source>
</evidence>
<evidence type="ECO:0000313" key="4">
    <source>
        <dbReference type="Proteomes" id="UP000318199"/>
    </source>
</evidence>
<reference evidence="3 4" key="1">
    <citation type="submission" date="2019-07" db="EMBL/GenBank/DDBJ databases">
        <title>Caenimonas sedimenti sp. nov., isolated from activated sludge.</title>
        <authorList>
            <person name="Xu J."/>
        </authorList>
    </citation>
    <scope>NUCLEOTIDE SEQUENCE [LARGE SCALE GENOMIC DNA]</scope>
    <source>
        <strain evidence="3 4">HX-9-20</strain>
    </source>
</reference>
<feature type="transmembrane region" description="Helical" evidence="1">
    <location>
        <begin position="109"/>
        <end position="131"/>
    </location>
</feature>
<feature type="transmembrane region" description="Helical" evidence="1">
    <location>
        <begin position="32"/>
        <end position="50"/>
    </location>
</feature>
<dbReference type="InterPro" id="IPR012429">
    <property type="entry name" value="HGSNAT_cat"/>
</dbReference>
<evidence type="ECO:0000256" key="1">
    <source>
        <dbReference type="SAM" id="Phobius"/>
    </source>
</evidence>
<evidence type="ECO:0000259" key="2">
    <source>
        <dbReference type="Pfam" id="PF07786"/>
    </source>
</evidence>
<dbReference type="Proteomes" id="UP000318199">
    <property type="component" value="Unassembled WGS sequence"/>
</dbReference>
<keyword evidence="1" id="KW-0812">Transmembrane</keyword>
<feature type="transmembrane region" description="Helical" evidence="1">
    <location>
        <begin position="204"/>
        <end position="221"/>
    </location>
</feature>
<dbReference type="OrthoDB" id="9807591at2"/>
<feature type="domain" description="Heparan-alpha-glucosaminide N-acetyltransferase catalytic" evidence="2">
    <location>
        <begin position="1"/>
        <end position="212"/>
    </location>
</feature>
<dbReference type="AlphaFoldDB" id="A0A562ZNJ1"/>